<dbReference type="AlphaFoldDB" id="A0A6A6NC41"/>
<comment type="caution">
    <text evidence="5">The sequence shown here is derived from an EMBL/GenBank/DDBJ whole genome shotgun (WGS) entry which is preliminary data.</text>
</comment>
<feature type="domain" description="Fe2OG dioxygenase" evidence="4">
    <location>
        <begin position="187"/>
        <end position="290"/>
    </location>
</feature>
<dbReference type="PANTHER" id="PTHR47990">
    <property type="entry name" value="2-OXOGLUTARATE (2OG) AND FE(II)-DEPENDENT OXYGENASE SUPERFAMILY PROTEIN-RELATED"/>
    <property type="match status" value="1"/>
</dbReference>
<dbReference type="SUPFAM" id="SSF51197">
    <property type="entry name" value="Clavaminate synthase-like"/>
    <property type="match status" value="1"/>
</dbReference>
<dbReference type="InterPro" id="IPR050231">
    <property type="entry name" value="Iron_ascorbate_oxido_reductase"/>
</dbReference>
<evidence type="ECO:0000313" key="5">
    <source>
        <dbReference type="EMBL" id="KAF2322133.1"/>
    </source>
</evidence>
<comment type="similarity">
    <text evidence="3">Belongs to the iron/ascorbate-dependent oxidoreductase family.</text>
</comment>
<evidence type="ECO:0000256" key="1">
    <source>
        <dbReference type="ARBA" id="ARBA00022723"/>
    </source>
</evidence>
<evidence type="ECO:0000259" key="4">
    <source>
        <dbReference type="PROSITE" id="PS51471"/>
    </source>
</evidence>
<keyword evidence="1 3" id="KW-0479">Metal-binding</keyword>
<keyword evidence="6" id="KW-1185">Reference proteome</keyword>
<dbReference type="InterPro" id="IPR005123">
    <property type="entry name" value="Oxoglu/Fe-dep_dioxygenase_dom"/>
</dbReference>
<dbReference type="PROSITE" id="PS51471">
    <property type="entry name" value="FE2OG_OXY"/>
    <property type="match status" value="1"/>
</dbReference>
<keyword evidence="2 3" id="KW-0408">Iron</keyword>
<evidence type="ECO:0000256" key="3">
    <source>
        <dbReference type="RuleBase" id="RU003682"/>
    </source>
</evidence>
<dbReference type="InterPro" id="IPR026992">
    <property type="entry name" value="DIOX_N"/>
</dbReference>
<name>A0A6A6NC41_HEVBR</name>
<accession>A0A6A6NC41</accession>
<dbReference type="Pfam" id="PF03171">
    <property type="entry name" value="2OG-FeII_Oxy"/>
    <property type="match status" value="1"/>
</dbReference>
<evidence type="ECO:0000256" key="2">
    <source>
        <dbReference type="ARBA" id="ARBA00023004"/>
    </source>
</evidence>
<evidence type="ECO:0000313" key="6">
    <source>
        <dbReference type="Proteomes" id="UP000467840"/>
    </source>
</evidence>
<reference evidence="5 6" key="1">
    <citation type="journal article" date="2020" name="Mol. Plant">
        <title>The Chromosome-Based Rubber Tree Genome Provides New Insights into Spurge Genome Evolution and Rubber Biosynthesis.</title>
        <authorList>
            <person name="Liu J."/>
            <person name="Shi C."/>
            <person name="Shi C.C."/>
            <person name="Li W."/>
            <person name="Zhang Q.J."/>
            <person name="Zhang Y."/>
            <person name="Li K."/>
            <person name="Lu H.F."/>
            <person name="Shi C."/>
            <person name="Zhu S.T."/>
            <person name="Xiao Z.Y."/>
            <person name="Nan H."/>
            <person name="Yue Y."/>
            <person name="Zhu X.G."/>
            <person name="Wu Y."/>
            <person name="Hong X.N."/>
            <person name="Fan G.Y."/>
            <person name="Tong Y."/>
            <person name="Zhang D."/>
            <person name="Mao C.L."/>
            <person name="Liu Y.L."/>
            <person name="Hao S.J."/>
            <person name="Liu W.Q."/>
            <person name="Lv M.Q."/>
            <person name="Zhang H.B."/>
            <person name="Liu Y."/>
            <person name="Hu-Tang G.R."/>
            <person name="Wang J.P."/>
            <person name="Wang J.H."/>
            <person name="Sun Y.H."/>
            <person name="Ni S.B."/>
            <person name="Chen W.B."/>
            <person name="Zhang X.C."/>
            <person name="Jiao Y.N."/>
            <person name="Eichler E.E."/>
            <person name="Li G.H."/>
            <person name="Liu X."/>
            <person name="Gao L.Z."/>
        </authorList>
    </citation>
    <scope>NUCLEOTIDE SEQUENCE [LARGE SCALE GENOMIC DNA]</scope>
    <source>
        <strain evidence="6">cv. GT1</strain>
        <tissue evidence="5">Leaf</tissue>
    </source>
</reference>
<dbReference type="InterPro" id="IPR027443">
    <property type="entry name" value="IPNS-like_sf"/>
</dbReference>
<gene>
    <name evidence="5" type="ORF">GH714_007167</name>
</gene>
<dbReference type="GO" id="GO:0046872">
    <property type="term" value="F:metal ion binding"/>
    <property type="evidence" value="ECO:0007669"/>
    <property type="project" value="UniProtKB-KW"/>
</dbReference>
<dbReference type="Gene3D" id="2.60.120.330">
    <property type="entry name" value="B-lactam Antibiotic, Isopenicillin N Synthase, Chain"/>
    <property type="match status" value="1"/>
</dbReference>
<dbReference type="Proteomes" id="UP000467840">
    <property type="component" value="Chromosome 11"/>
</dbReference>
<protein>
    <recommendedName>
        <fullName evidence="4">Fe2OG dioxygenase domain-containing protein</fullName>
    </recommendedName>
</protein>
<dbReference type="InterPro" id="IPR044861">
    <property type="entry name" value="IPNS-like_FE2OG_OXY"/>
</dbReference>
<dbReference type="GO" id="GO:0016491">
    <property type="term" value="F:oxidoreductase activity"/>
    <property type="evidence" value="ECO:0007669"/>
    <property type="project" value="UniProtKB-KW"/>
</dbReference>
<dbReference type="Pfam" id="PF14226">
    <property type="entry name" value="DIOX_N"/>
    <property type="match status" value="1"/>
</dbReference>
<keyword evidence="3" id="KW-0560">Oxidoreductase</keyword>
<proteinExistence type="inferred from homology"/>
<organism evidence="5 6">
    <name type="scientific">Hevea brasiliensis</name>
    <name type="common">Para rubber tree</name>
    <name type="synonym">Siphonia brasiliensis</name>
    <dbReference type="NCBI Taxonomy" id="3981"/>
    <lineage>
        <taxon>Eukaryota</taxon>
        <taxon>Viridiplantae</taxon>
        <taxon>Streptophyta</taxon>
        <taxon>Embryophyta</taxon>
        <taxon>Tracheophyta</taxon>
        <taxon>Spermatophyta</taxon>
        <taxon>Magnoliopsida</taxon>
        <taxon>eudicotyledons</taxon>
        <taxon>Gunneridae</taxon>
        <taxon>Pentapetalae</taxon>
        <taxon>rosids</taxon>
        <taxon>fabids</taxon>
        <taxon>Malpighiales</taxon>
        <taxon>Euphorbiaceae</taxon>
        <taxon>Crotonoideae</taxon>
        <taxon>Micrandreae</taxon>
        <taxon>Hevea</taxon>
    </lineage>
</organism>
<sequence>MGSETVPKIPLVNLSNESLKPGTSSWHSACKDIRQALEEYGCLEVVYNKPSVEFHNRILAALEELFQLPQEVKMKNVNPKPAHGYMGKISTFPIHEGLGLNMQPAKMNVKNSLVSCGQMEMVISEPRISRIASGHRGFAMRLFNISSRGRETVHSYAKMVAELQQLLVKMLCESYGIEKHSESHIKSTTYLLRLLRYRRSQAETNLGFKGHTDKSFVSILHQNHVKGLEIRTKDGEWISYEPSSHSSFAVVAGDVCMAWSNDRIKSCYHRVIVEGEEVRYAVGLFSFLTGLIKAPEELVDEEHPLQYYPFEHQGLLDFYQSSNSLNKGDSNMVKAYCGV</sequence>
<dbReference type="EMBL" id="JAAGAX010000002">
    <property type="protein sequence ID" value="KAF2322133.1"/>
    <property type="molecule type" value="Genomic_DNA"/>
</dbReference>